<dbReference type="PATRIC" id="fig|1123384.7.peg.142"/>
<dbReference type="InterPro" id="IPR031338">
    <property type="entry name" value="KDPG/KHG_AS_2"/>
</dbReference>
<dbReference type="PROSITE" id="PS00160">
    <property type="entry name" value="ALDOLASE_KDPG_KHG_2"/>
    <property type="match status" value="1"/>
</dbReference>
<dbReference type="CDD" id="cd00452">
    <property type="entry name" value="KDPG_aldolase"/>
    <property type="match status" value="1"/>
</dbReference>
<sequence length="211" mass="22304">MNSIVEKIIESGIVAVIRVDSPARAIEVCRACKEGGIVAIEVTFSVPRAVEVISQLSKELGDEILLGAGTVLDPYTAKIAIEAGARYIVAPNLSEETALLCNKHRIPYIPGALTPTEIVKALEVGCELIKLFPASAVGPSYIKAIHGPLPQAKLMPTGGVELENVKEWIKAGAAAVGVGGGLTKGSKEEITDRARRFVELIKQARSEIAGR</sequence>
<comment type="similarity">
    <text evidence="2">Belongs to the KHG/KDPG aldolase family.</text>
</comment>
<dbReference type="NCBIfam" id="NF005119">
    <property type="entry name" value="PRK06552.1"/>
    <property type="match status" value="1"/>
</dbReference>
<keyword evidence="4" id="KW-0456">Lyase</keyword>
<evidence type="ECO:0000256" key="5">
    <source>
        <dbReference type="ARBA" id="ARBA00023277"/>
    </source>
</evidence>
<dbReference type="Pfam" id="PF01081">
    <property type="entry name" value="Aldolase"/>
    <property type="match status" value="1"/>
</dbReference>
<evidence type="ECO:0000256" key="2">
    <source>
        <dbReference type="ARBA" id="ARBA00006906"/>
    </source>
</evidence>
<dbReference type="PaxDb" id="1123384-AJ81_00725"/>
<dbReference type="AlphaFoldDB" id="A0A0X1KNT4"/>
<keyword evidence="5" id="KW-0119">Carbohydrate metabolism</keyword>
<dbReference type="InterPro" id="IPR000887">
    <property type="entry name" value="Aldlse_KDPG_KHG"/>
</dbReference>
<evidence type="ECO:0000256" key="4">
    <source>
        <dbReference type="ARBA" id="ARBA00023239"/>
    </source>
</evidence>
<dbReference type="RefSeq" id="WP_031503147.1">
    <property type="nucleotide sequence ID" value="NC_022795.1"/>
</dbReference>
<dbReference type="Gene3D" id="3.20.20.70">
    <property type="entry name" value="Aldolase class I"/>
    <property type="match status" value="1"/>
</dbReference>
<evidence type="ECO:0000256" key="1">
    <source>
        <dbReference type="ARBA" id="ARBA00004761"/>
    </source>
</evidence>
<evidence type="ECO:0000313" key="6">
    <source>
        <dbReference type="EMBL" id="AJC72956.1"/>
    </source>
</evidence>
<dbReference type="PANTHER" id="PTHR30246:SF1">
    <property type="entry name" value="2-DEHYDRO-3-DEOXY-6-PHOSPHOGALACTONATE ALDOLASE-RELATED"/>
    <property type="match status" value="1"/>
</dbReference>
<dbReference type="KEGG" id="phy:AJ81_00725"/>
<comment type="pathway">
    <text evidence="1">Carbohydrate acid metabolism.</text>
</comment>
<dbReference type="NCBIfam" id="TIGR01182">
    <property type="entry name" value="eda"/>
    <property type="match status" value="1"/>
</dbReference>
<comment type="subunit">
    <text evidence="3">Homotrimer.</text>
</comment>
<dbReference type="SUPFAM" id="SSF51569">
    <property type="entry name" value="Aldolase"/>
    <property type="match status" value="1"/>
</dbReference>
<reference evidence="6 7" key="1">
    <citation type="submission" date="2014-01" db="EMBL/GenBank/DDBJ databases">
        <title>Genome sequencing of Thermotog hypogea.</title>
        <authorList>
            <person name="Zhang X."/>
            <person name="Alvare G."/>
            <person name="Fristensky B."/>
            <person name="Chen L."/>
            <person name="Suen T."/>
            <person name="Chen Q."/>
            <person name="Ma K."/>
        </authorList>
    </citation>
    <scope>NUCLEOTIDE SEQUENCE [LARGE SCALE GENOMIC DNA]</scope>
    <source>
        <strain evidence="6 7">DSM 11164</strain>
    </source>
</reference>
<dbReference type="InterPro" id="IPR013785">
    <property type="entry name" value="Aldolase_TIM"/>
</dbReference>
<dbReference type="Proteomes" id="UP000077469">
    <property type="component" value="Chromosome"/>
</dbReference>
<protein>
    <submittedName>
        <fullName evidence="6">Ketohydroxyglutarate aldolase</fullName>
    </submittedName>
</protein>
<evidence type="ECO:0000256" key="3">
    <source>
        <dbReference type="ARBA" id="ARBA00011233"/>
    </source>
</evidence>
<accession>A0A0X1KNT4</accession>
<dbReference type="GO" id="GO:0016829">
    <property type="term" value="F:lyase activity"/>
    <property type="evidence" value="ECO:0007669"/>
    <property type="project" value="UniProtKB-KW"/>
</dbReference>
<dbReference type="STRING" id="1123384.AJ81_00725"/>
<dbReference type="OrthoDB" id="9802667at2"/>
<evidence type="ECO:0000313" key="7">
    <source>
        <dbReference type="Proteomes" id="UP000077469"/>
    </source>
</evidence>
<dbReference type="PANTHER" id="PTHR30246">
    <property type="entry name" value="2-KETO-3-DEOXY-6-PHOSPHOGLUCONATE ALDOLASE"/>
    <property type="match status" value="1"/>
</dbReference>
<name>A0A0X1KNT4_9THEM</name>
<organism evidence="6 7">
    <name type="scientific">Pseudothermotoga hypogea DSM 11164 = NBRC 106472</name>
    <dbReference type="NCBI Taxonomy" id="1123384"/>
    <lineage>
        <taxon>Bacteria</taxon>
        <taxon>Thermotogati</taxon>
        <taxon>Thermotogota</taxon>
        <taxon>Thermotogae</taxon>
        <taxon>Thermotogales</taxon>
        <taxon>Thermotogaceae</taxon>
        <taxon>Pseudothermotoga</taxon>
    </lineage>
</organism>
<proteinExistence type="inferred from homology"/>
<dbReference type="EMBL" id="CP007141">
    <property type="protein sequence ID" value="AJC72956.1"/>
    <property type="molecule type" value="Genomic_DNA"/>
</dbReference>
<gene>
    <name evidence="6" type="ORF">AJ81_00725</name>
</gene>
<keyword evidence="7" id="KW-1185">Reference proteome</keyword>